<sequence length="74" mass="8196">MGSPVTTYPRSCPPVLLSAPRGFHDAQIRNLSPSESIVTLQINRLCFPFAYLYASVLVGADFLGRRRLSWSALI</sequence>
<evidence type="ECO:0000313" key="1">
    <source>
        <dbReference type="EMBL" id="KAH9325307.1"/>
    </source>
</evidence>
<accession>A0AA38GNT6</accession>
<feature type="non-terminal residue" evidence="1">
    <location>
        <position position="74"/>
    </location>
</feature>
<gene>
    <name evidence="1" type="ORF">KI387_005485</name>
</gene>
<reference evidence="1 2" key="1">
    <citation type="journal article" date="2021" name="Nat. Plants">
        <title>The Taxus genome provides insights into paclitaxel biosynthesis.</title>
        <authorList>
            <person name="Xiong X."/>
            <person name="Gou J."/>
            <person name="Liao Q."/>
            <person name="Li Y."/>
            <person name="Zhou Q."/>
            <person name="Bi G."/>
            <person name="Li C."/>
            <person name="Du R."/>
            <person name="Wang X."/>
            <person name="Sun T."/>
            <person name="Guo L."/>
            <person name="Liang H."/>
            <person name="Lu P."/>
            <person name="Wu Y."/>
            <person name="Zhang Z."/>
            <person name="Ro D.K."/>
            <person name="Shang Y."/>
            <person name="Huang S."/>
            <person name="Yan J."/>
        </authorList>
    </citation>
    <scope>NUCLEOTIDE SEQUENCE [LARGE SCALE GENOMIC DNA]</scope>
    <source>
        <strain evidence="1">Ta-2019</strain>
    </source>
</reference>
<dbReference type="EMBL" id="JAHRHJ020000002">
    <property type="protein sequence ID" value="KAH9325307.1"/>
    <property type="molecule type" value="Genomic_DNA"/>
</dbReference>
<organism evidence="1 2">
    <name type="scientific">Taxus chinensis</name>
    <name type="common">Chinese yew</name>
    <name type="synonym">Taxus wallichiana var. chinensis</name>
    <dbReference type="NCBI Taxonomy" id="29808"/>
    <lineage>
        <taxon>Eukaryota</taxon>
        <taxon>Viridiplantae</taxon>
        <taxon>Streptophyta</taxon>
        <taxon>Embryophyta</taxon>
        <taxon>Tracheophyta</taxon>
        <taxon>Spermatophyta</taxon>
        <taxon>Pinopsida</taxon>
        <taxon>Pinidae</taxon>
        <taxon>Conifers II</taxon>
        <taxon>Cupressales</taxon>
        <taxon>Taxaceae</taxon>
        <taxon>Taxus</taxon>
    </lineage>
</organism>
<dbReference type="Proteomes" id="UP000824469">
    <property type="component" value="Unassembled WGS sequence"/>
</dbReference>
<dbReference type="AlphaFoldDB" id="A0AA38GNT6"/>
<comment type="caution">
    <text evidence="1">The sequence shown here is derived from an EMBL/GenBank/DDBJ whole genome shotgun (WGS) entry which is preliminary data.</text>
</comment>
<evidence type="ECO:0000313" key="2">
    <source>
        <dbReference type="Proteomes" id="UP000824469"/>
    </source>
</evidence>
<keyword evidence="2" id="KW-1185">Reference proteome</keyword>
<name>A0AA38GNT6_TAXCH</name>
<proteinExistence type="predicted"/>
<protein>
    <submittedName>
        <fullName evidence="1">Uncharacterized protein</fullName>
    </submittedName>
</protein>